<keyword evidence="1" id="KW-0677">Repeat</keyword>
<dbReference type="InterPro" id="IPR011658">
    <property type="entry name" value="PA14_dom"/>
</dbReference>
<dbReference type="NCBIfam" id="NF038133">
    <property type="entry name" value="choice_anch_L"/>
    <property type="match status" value="1"/>
</dbReference>
<evidence type="ECO:0000259" key="5">
    <source>
        <dbReference type="PROSITE" id="PS51820"/>
    </source>
</evidence>
<dbReference type="PROSITE" id="PS01180">
    <property type="entry name" value="CUB"/>
    <property type="match status" value="1"/>
</dbReference>
<reference evidence="6 7" key="1">
    <citation type="journal article" date="2017" name="Front. Microbiol.">
        <title>Labilibaculum manganireducens gen. nov., sp. nov. and Labilibaculum filiforme sp. nov., Novel Bacteroidetes Isolated from Subsurface Sediments of the Baltic Sea.</title>
        <authorList>
            <person name="Vandieken V."/>
            <person name="Marshall I.P."/>
            <person name="Niemann H."/>
            <person name="Engelen B."/>
            <person name="Cypionka H."/>
        </authorList>
    </citation>
    <scope>NUCLEOTIDE SEQUENCE [LARGE SCALE GENOMIC DNA]</scope>
    <source>
        <strain evidence="6 7">59.10-2M</strain>
    </source>
</reference>
<feature type="domain" description="CUB" evidence="3">
    <location>
        <begin position="41"/>
        <end position="158"/>
    </location>
</feature>
<dbReference type="EMBL" id="MVDE01000035">
    <property type="protein sequence ID" value="PKQ62389.1"/>
    <property type="molecule type" value="Genomic_DNA"/>
</dbReference>
<dbReference type="SMART" id="SM00042">
    <property type="entry name" value="CUB"/>
    <property type="match status" value="1"/>
</dbReference>
<evidence type="ECO:0000259" key="4">
    <source>
        <dbReference type="PROSITE" id="PS50835"/>
    </source>
</evidence>
<dbReference type="Gene3D" id="2.60.40.2030">
    <property type="match status" value="1"/>
</dbReference>
<dbReference type="InterPro" id="IPR038081">
    <property type="entry name" value="CalX-like_sf"/>
</dbReference>
<dbReference type="InterPro" id="IPR045474">
    <property type="entry name" value="GEVED"/>
</dbReference>
<keyword evidence="2" id="KW-1015">Disulfide bond</keyword>
<dbReference type="Gene3D" id="3.90.182.10">
    <property type="entry name" value="Toxin - Anthrax Protective Antigen,domain 1"/>
    <property type="match status" value="1"/>
</dbReference>
<dbReference type="InterPro" id="IPR000859">
    <property type="entry name" value="CUB_dom"/>
</dbReference>
<evidence type="ECO:0000259" key="3">
    <source>
        <dbReference type="PROSITE" id="PS01180"/>
    </source>
</evidence>
<feature type="domain" description="Ig-like" evidence="4">
    <location>
        <begin position="1351"/>
        <end position="1419"/>
    </location>
</feature>
<dbReference type="Gene3D" id="2.60.40.10">
    <property type="entry name" value="Immunoglobulins"/>
    <property type="match status" value="3"/>
</dbReference>
<evidence type="ECO:0000313" key="7">
    <source>
        <dbReference type="Proteomes" id="UP000233618"/>
    </source>
</evidence>
<sequence length="1439" mass="152088">MKDSTLNSSFASLLLRILYAIFLFTGISIEVNAQTDRVMPTSGTTTVNVVTGDRFVDSGGATSNYGRNESGVIIFSSAPGTVIRVVFTNFAVEQSWNCNKDALSAHDGNSTGSTQIGTYCGYNLPSIITSSGNSITFSFVSDNKWSTNSGWVSEILVIDESEAFCIPSVSNYQWGNNEYISNVLIGDINNNSGSDGYSDYTNSQSTDVKIGTDNLLTVTNGRYDNDTYGVWVDWNQDGDFEDAGETIASESGDDVFTVIVTPPFGAVVGTTTMRIRVNYLDTATPCENTTWGELEDYTLNVIASGASPIAICKNYTVQLDASGNANITPANINNGSNDAETASADLLFSLDKSTFDCSNIGVNAVTLTVEDEDGNQSNCTANVTIEDNLAPSLLNLIAEYYNGVAFDELKYSESVTEINTNWGNGSPNTALLGNDNFSIRYSGSFVVPETGDYTFYTNSDDGVRLVIDGSNVINNWTNHGPTVNSGTKNLSKGEHTITLEYFENGGGAVIELEWASTDAEIARQVFSKSSIADHTTVEITLILNESGAATLNAIDVDPGFIDACGVTSRSLSKSSFSSADIGVNTVVLTVEDVGGNSTGFNVKVTVQAFIPEVSLSVDVNSINENGGKAFLTATLNGVASTDVLVDLAMSGVASASDYSISKPQIKILKGNLTGSVTLSAVDDSDVEGNESLNVSISNVTGGTENGTQMVMITIVDDDLPSTDPIQVDRQSPENGYSPNELVQNVLVNGCLIADNVTYGGDVNRGIGYFNAGTSDFPLSSGIILSTGNVQSAEGPNNSTGVSSNIGGATVDADVTRLTGSPNDVQILEFDFIPAGDKLEFRYIFASEEYPEYACGSYNDVFGFIISGPGISGPFLNGGKNIALLPGSSNFVSINNVNNSGCGSSTYYVDGTGGFATQFDGRTTVLTANADVLPCQTYHIRLIIADVADDKYNSAVFLEAESFKSNEVVIQNGIGIENDVDIMYEGCSNSYIKFVRLENLDGEMKFDLNISGTAENGVDYIYVDQLGNQIGDGKLPSSVTIPAGIAEVVYYYKALSDTGIEGDEELRLSFLKSCPCSAPDYYEKVVTIIDVPEIEASPTSLVSCMGATPVATITVDLKNGLDPSDYQYSIDGGAFQDDNVFTLNNPTVGTVYTVTVQDRFACRSEDFDVTIPSVTPIAAEAGPSKQICEGATVQLNGSGGIYYEWSCSPASGLTYLSNVNSSNPTVANTIPFGTYTYTLTVKESSSASASCIDTDFMVLTVNENSHFTIASDKTEYCSGEVINLASTILNSSGGDIYSWTPVAGIASPTSANTTAIYNTAVLSAKDFSLTVTKSNGCKNTEYISGVLVNPHPVVSLNPSSNLCSDGSNGLLNVDVSGGTPFGSSPLYNYSWSHDGSLNSPNATGLNSGSYSVTVTDSKSCAEVGSYIIGTEPAPKGIYHE</sequence>
<evidence type="ECO:0000256" key="1">
    <source>
        <dbReference type="ARBA" id="ARBA00022737"/>
    </source>
</evidence>
<dbReference type="SUPFAM" id="SSF141072">
    <property type="entry name" value="CalX-like"/>
    <property type="match status" value="1"/>
</dbReference>
<evidence type="ECO:0008006" key="8">
    <source>
        <dbReference type="Google" id="ProtNLM"/>
    </source>
</evidence>
<proteinExistence type="predicted"/>
<comment type="caution">
    <text evidence="6">The sequence shown here is derived from an EMBL/GenBank/DDBJ whole genome shotgun (WGS) entry which is preliminary data.</text>
</comment>
<dbReference type="PROSITE" id="PS51820">
    <property type="entry name" value="PA14"/>
    <property type="match status" value="1"/>
</dbReference>
<organism evidence="6 7">
    <name type="scientific">Labilibaculum manganireducens</name>
    <dbReference type="NCBI Taxonomy" id="1940525"/>
    <lineage>
        <taxon>Bacteria</taxon>
        <taxon>Pseudomonadati</taxon>
        <taxon>Bacteroidota</taxon>
        <taxon>Bacteroidia</taxon>
        <taxon>Marinilabiliales</taxon>
        <taxon>Marinifilaceae</taxon>
        <taxon>Labilibaculum</taxon>
    </lineage>
</organism>
<dbReference type="Pfam" id="PF20009">
    <property type="entry name" value="GEVED"/>
    <property type="match status" value="1"/>
</dbReference>
<dbReference type="Proteomes" id="UP000233618">
    <property type="component" value="Unassembled WGS sequence"/>
</dbReference>
<dbReference type="SMART" id="SM00758">
    <property type="entry name" value="PA14"/>
    <property type="match status" value="1"/>
</dbReference>
<evidence type="ECO:0000256" key="2">
    <source>
        <dbReference type="ARBA" id="ARBA00023157"/>
    </source>
</evidence>
<dbReference type="InterPro" id="IPR049804">
    <property type="entry name" value="Choice_anch_L"/>
</dbReference>
<dbReference type="RefSeq" id="WP_101311109.1">
    <property type="nucleotide sequence ID" value="NZ_MVDE01000035.1"/>
</dbReference>
<dbReference type="InterPro" id="IPR037524">
    <property type="entry name" value="PA14/GLEYA"/>
</dbReference>
<dbReference type="InterPro" id="IPR013783">
    <property type="entry name" value="Ig-like_fold"/>
</dbReference>
<name>A0A2N3HWG1_9BACT</name>
<dbReference type="Pfam" id="PF07691">
    <property type="entry name" value="PA14"/>
    <property type="match status" value="1"/>
</dbReference>
<protein>
    <recommendedName>
        <fullName evidence="8">PA14 domain-containing protein</fullName>
    </recommendedName>
</protein>
<dbReference type="Pfam" id="PF00431">
    <property type="entry name" value="CUB"/>
    <property type="match status" value="1"/>
</dbReference>
<feature type="domain" description="PA14" evidence="5">
    <location>
        <begin position="391"/>
        <end position="530"/>
    </location>
</feature>
<accession>A0A2N3HWG1</accession>
<dbReference type="SUPFAM" id="SSF56988">
    <property type="entry name" value="Anthrax protective antigen"/>
    <property type="match status" value="1"/>
</dbReference>
<evidence type="ECO:0000313" key="6">
    <source>
        <dbReference type="EMBL" id="PKQ62389.1"/>
    </source>
</evidence>
<dbReference type="Gene3D" id="2.60.120.290">
    <property type="entry name" value="Spermadhesin, CUB domain"/>
    <property type="match status" value="1"/>
</dbReference>
<dbReference type="PANTHER" id="PTHR24251">
    <property type="entry name" value="OVOCHYMASE-RELATED"/>
    <property type="match status" value="1"/>
</dbReference>
<gene>
    <name evidence="6" type="ORF">BZG01_17300</name>
</gene>
<dbReference type="PROSITE" id="PS50835">
    <property type="entry name" value="IG_LIKE"/>
    <property type="match status" value="1"/>
</dbReference>
<dbReference type="CDD" id="cd00041">
    <property type="entry name" value="CUB"/>
    <property type="match status" value="1"/>
</dbReference>
<dbReference type="InterPro" id="IPR035914">
    <property type="entry name" value="Sperma_CUB_dom_sf"/>
</dbReference>
<dbReference type="SUPFAM" id="SSF49854">
    <property type="entry name" value="Spermadhesin, CUB domain"/>
    <property type="match status" value="1"/>
</dbReference>
<keyword evidence="7" id="KW-1185">Reference proteome</keyword>
<dbReference type="InterPro" id="IPR007110">
    <property type="entry name" value="Ig-like_dom"/>
</dbReference>